<dbReference type="EMBL" id="CP060131">
    <property type="protein sequence ID" value="QNG51646.1"/>
    <property type="molecule type" value="Genomic_DNA"/>
</dbReference>
<dbReference type="AlphaFoldDB" id="A0A7G7MFT5"/>
<reference evidence="1 2" key="1">
    <citation type="submission" date="2020-08" db="EMBL/GenBank/DDBJ databases">
        <authorList>
            <person name="Mo P."/>
        </authorList>
    </citation>
    <scope>NUCLEOTIDE SEQUENCE [LARGE SCALE GENOMIC DNA]</scope>
    <source>
        <strain evidence="1 2">CGMCC 4.1532</strain>
    </source>
</reference>
<dbReference type="RefSeq" id="WP_185718400.1">
    <property type="nucleotide sequence ID" value="NZ_BAAAWI010000001.1"/>
</dbReference>
<organism evidence="1 2">
    <name type="scientific">Pseudonocardia petroleophila</name>
    <dbReference type="NCBI Taxonomy" id="37331"/>
    <lineage>
        <taxon>Bacteria</taxon>
        <taxon>Bacillati</taxon>
        <taxon>Actinomycetota</taxon>
        <taxon>Actinomycetes</taxon>
        <taxon>Pseudonocardiales</taxon>
        <taxon>Pseudonocardiaceae</taxon>
        <taxon>Pseudonocardia</taxon>
    </lineage>
</organism>
<name>A0A7G7MFT5_9PSEU</name>
<evidence type="ECO:0000313" key="2">
    <source>
        <dbReference type="Proteomes" id="UP000515728"/>
    </source>
</evidence>
<evidence type="ECO:0000313" key="1">
    <source>
        <dbReference type="EMBL" id="QNG51646.1"/>
    </source>
</evidence>
<protein>
    <submittedName>
        <fullName evidence="1">Uncharacterized protein</fullName>
    </submittedName>
</protein>
<gene>
    <name evidence="1" type="ORF">H6H00_26660</name>
</gene>
<proteinExistence type="predicted"/>
<accession>A0A7G7MFT5</accession>
<sequence length="198" mass="22336">MDITVLISIASLVLTPSAALGGVFLGQWMQRRTTREQLAAQDRRDELARAHEDRHRFTEERRAIYANFLAATTSFDDLVTGQRRILEPAMEAEAEHSPIDADFAAIHNRLVVDRGFDTAVDAAMLEYNKTLGNLELTAGDPVRASAYKLMHALMEYAILSIQSWQPRSAARRHEDAKTEREKVRNLMRSELGIVMPSE</sequence>
<keyword evidence="2" id="KW-1185">Reference proteome</keyword>
<dbReference type="KEGG" id="ppel:H6H00_26660"/>
<dbReference type="Proteomes" id="UP000515728">
    <property type="component" value="Chromosome"/>
</dbReference>